<evidence type="ECO:0000313" key="3">
    <source>
        <dbReference type="Proteomes" id="UP000265520"/>
    </source>
</evidence>
<dbReference type="EMBL" id="LXQA011075113">
    <property type="protein sequence ID" value="MCI83772.1"/>
    <property type="molecule type" value="Genomic_DNA"/>
</dbReference>
<feature type="non-terminal residue" evidence="2">
    <location>
        <position position="29"/>
    </location>
</feature>
<reference evidence="2 3" key="1">
    <citation type="journal article" date="2018" name="Front. Plant Sci.">
        <title>Red Clover (Trifolium pratense) and Zigzag Clover (T. medium) - A Picture of Genomic Similarities and Differences.</title>
        <authorList>
            <person name="Dluhosova J."/>
            <person name="Istvanek J."/>
            <person name="Nedelnik J."/>
            <person name="Repkova J."/>
        </authorList>
    </citation>
    <scope>NUCLEOTIDE SEQUENCE [LARGE SCALE GENOMIC DNA]</scope>
    <source>
        <strain evidence="3">cv. 10/8</strain>
        <tissue evidence="2">Leaf</tissue>
    </source>
</reference>
<accession>A0A392V8J4</accession>
<keyword evidence="3" id="KW-1185">Reference proteome</keyword>
<evidence type="ECO:0000256" key="1">
    <source>
        <dbReference type="SAM" id="MobiDB-lite"/>
    </source>
</evidence>
<organism evidence="2 3">
    <name type="scientific">Trifolium medium</name>
    <dbReference type="NCBI Taxonomy" id="97028"/>
    <lineage>
        <taxon>Eukaryota</taxon>
        <taxon>Viridiplantae</taxon>
        <taxon>Streptophyta</taxon>
        <taxon>Embryophyta</taxon>
        <taxon>Tracheophyta</taxon>
        <taxon>Spermatophyta</taxon>
        <taxon>Magnoliopsida</taxon>
        <taxon>eudicotyledons</taxon>
        <taxon>Gunneridae</taxon>
        <taxon>Pentapetalae</taxon>
        <taxon>rosids</taxon>
        <taxon>fabids</taxon>
        <taxon>Fabales</taxon>
        <taxon>Fabaceae</taxon>
        <taxon>Papilionoideae</taxon>
        <taxon>50 kb inversion clade</taxon>
        <taxon>NPAAA clade</taxon>
        <taxon>Hologalegina</taxon>
        <taxon>IRL clade</taxon>
        <taxon>Trifolieae</taxon>
        <taxon>Trifolium</taxon>
    </lineage>
</organism>
<comment type="caution">
    <text evidence="2">The sequence shown here is derived from an EMBL/GenBank/DDBJ whole genome shotgun (WGS) entry which is preliminary data.</text>
</comment>
<proteinExistence type="predicted"/>
<name>A0A392V8J4_9FABA</name>
<sequence length="29" mass="2937">MDAIKASTLIGSGGPEASETSELDELIMA</sequence>
<feature type="region of interest" description="Disordered" evidence="1">
    <location>
        <begin position="1"/>
        <end position="29"/>
    </location>
</feature>
<dbReference type="Proteomes" id="UP000265520">
    <property type="component" value="Unassembled WGS sequence"/>
</dbReference>
<evidence type="ECO:0000313" key="2">
    <source>
        <dbReference type="EMBL" id="MCI83772.1"/>
    </source>
</evidence>
<dbReference type="AlphaFoldDB" id="A0A392V8J4"/>
<protein>
    <submittedName>
        <fullName evidence="2">Uncharacterized protein</fullName>
    </submittedName>
</protein>
<feature type="compositionally biased region" description="Acidic residues" evidence="1">
    <location>
        <begin position="19"/>
        <end position="29"/>
    </location>
</feature>